<organism evidence="1 2">
    <name type="scientific">Pedobacter frigidisoli</name>
    <dbReference type="NCBI Taxonomy" id="2530455"/>
    <lineage>
        <taxon>Bacteria</taxon>
        <taxon>Pseudomonadati</taxon>
        <taxon>Bacteroidota</taxon>
        <taxon>Sphingobacteriia</taxon>
        <taxon>Sphingobacteriales</taxon>
        <taxon>Sphingobacteriaceae</taxon>
        <taxon>Pedobacter</taxon>
    </lineage>
</organism>
<accession>A0A4V2MMW3</accession>
<dbReference type="AlphaFoldDB" id="A0A4V2MMW3"/>
<keyword evidence="2" id="KW-1185">Reference proteome</keyword>
<protein>
    <submittedName>
        <fullName evidence="1">Type IX secretion system membrane protein PorP/SprF</fullName>
    </submittedName>
</protein>
<sequence length="312" mass="35218">MDRLKVLYQFYIKNNSVRKKKFYLSGWLLFLVTSASAQLNPMGSIYFQNQFLANPAMAGLEKELNLNAAFKAQWVGVEGAPKIQYLTGDYGLDNGKVGVGALLYNESAGAINRIRATFSYAYHLPLSDGSKFLDFGLSAGIMNEYVDLGKAKADFSDDVISSFNERQLYLDGDFGVAFRTEKLTLQGTLPNLKRFFKRDVLRNVVDRSIYFFAAGYKFTTDKVISTIEPKLVFRGVQNYNGIFDAGINLQFLDNKLMFNGIYHSTNSFTGGFGANYKNQLSLLFQYTTNTSQMQNYSNGEFEVGLRYSFKNQ</sequence>
<dbReference type="OrthoDB" id="891773at2"/>
<evidence type="ECO:0000313" key="2">
    <source>
        <dbReference type="Proteomes" id="UP000291485"/>
    </source>
</evidence>
<gene>
    <name evidence="1" type="ORF">EZ449_09935</name>
</gene>
<dbReference type="NCBIfam" id="TIGR03519">
    <property type="entry name" value="T9SS_PorP_fam"/>
    <property type="match status" value="1"/>
</dbReference>
<dbReference type="Proteomes" id="UP000291485">
    <property type="component" value="Unassembled WGS sequence"/>
</dbReference>
<proteinExistence type="predicted"/>
<dbReference type="InterPro" id="IPR019861">
    <property type="entry name" value="PorP/SprF_Bacteroidetes"/>
</dbReference>
<evidence type="ECO:0000313" key="1">
    <source>
        <dbReference type="EMBL" id="TCD10362.1"/>
    </source>
</evidence>
<name>A0A4V2MMW3_9SPHI</name>
<reference evidence="1 2" key="1">
    <citation type="submission" date="2019-02" db="EMBL/GenBank/DDBJ databases">
        <title>Pedobacter sp. RP-3-11 sp. nov., isolated from Arctic soil.</title>
        <authorList>
            <person name="Dahal R.H."/>
        </authorList>
    </citation>
    <scope>NUCLEOTIDE SEQUENCE [LARGE SCALE GENOMIC DNA]</scope>
    <source>
        <strain evidence="1 2">RP-3-11</strain>
    </source>
</reference>
<comment type="caution">
    <text evidence="1">The sequence shown here is derived from an EMBL/GenBank/DDBJ whole genome shotgun (WGS) entry which is preliminary data.</text>
</comment>
<dbReference type="EMBL" id="SJSN01000007">
    <property type="protein sequence ID" value="TCD10362.1"/>
    <property type="molecule type" value="Genomic_DNA"/>
</dbReference>
<dbReference type="Pfam" id="PF11751">
    <property type="entry name" value="PorP_SprF"/>
    <property type="match status" value="1"/>
</dbReference>